<dbReference type="InterPro" id="IPR001468">
    <property type="entry name" value="Indole-3-GlycerolPSynthase_CS"/>
</dbReference>
<accession>A0ABU2ZPP9</accession>
<evidence type="ECO:0000256" key="12">
    <source>
        <dbReference type="ARBA" id="ARBA00023239"/>
    </source>
</evidence>
<evidence type="ECO:0000256" key="1">
    <source>
        <dbReference type="ARBA" id="ARBA00001164"/>
    </source>
</evidence>
<organism evidence="19 20">
    <name type="scientific">Glaciecola petra</name>
    <dbReference type="NCBI Taxonomy" id="3075602"/>
    <lineage>
        <taxon>Bacteria</taxon>
        <taxon>Pseudomonadati</taxon>
        <taxon>Pseudomonadota</taxon>
        <taxon>Gammaproteobacteria</taxon>
        <taxon>Alteromonadales</taxon>
        <taxon>Alteromonadaceae</taxon>
        <taxon>Glaciecola</taxon>
    </lineage>
</organism>
<dbReference type="PANTHER" id="PTHR22854">
    <property type="entry name" value="TRYPTOPHAN BIOSYNTHESIS PROTEIN"/>
    <property type="match status" value="1"/>
</dbReference>
<keyword evidence="12 15" id="KW-0456">Lyase</keyword>
<keyword evidence="9 15" id="KW-0822">Tryptophan biosynthesis</keyword>
<evidence type="ECO:0000256" key="3">
    <source>
        <dbReference type="ARBA" id="ARBA00004664"/>
    </source>
</evidence>
<evidence type="ECO:0000313" key="20">
    <source>
        <dbReference type="Proteomes" id="UP001253545"/>
    </source>
</evidence>
<keyword evidence="7 15" id="KW-0028">Amino-acid biosynthesis</keyword>
<dbReference type="CDD" id="cd00331">
    <property type="entry name" value="IGPS"/>
    <property type="match status" value="1"/>
</dbReference>
<dbReference type="SUPFAM" id="SSF51366">
    <property type="entry name" value="Ribulose-phoshate binding barrel"/>
    <property type="match status" value="2"/>
</dbReference>
<reference evidence="19 20" key="1">
    <citation type="submission" date="2023-09" db="EMBL/GenBank/DDBJ databases">
        <authorList>
            <person name="Rey-Velasco X."/>
        </authorList>
    </citation>
    <scope>NUCLEOTIDE SEQUENCE [LARGE SCALE GENOMIC DNA]</scope>
    <source>
        <strain evidence="19 20">P117</strain>
    </source>
</reference>
<keyword evidence="13" id="KW-0511">Multifunctional enzyme</keyword>
<evidence type="ECO:0000256" key="10">
    <source>
        <dbReference type="ARBA" id="ARBA00023141"/>
    </source>
</evidence>
<dbReference type="InterPro" id="IPR013798">
    <property type="entry name" value="Indole-3-glycerol_P_synth_dom"/>
</dbReference>
<comment type="pathway">
    <text evidence="4 15">Amino-acid biosynthesis; L-tryptophan biosynthesis; L-tryptophan from chorismate: step 4/5.</text>
</comment>
<dbReference type="HAMAP" id="MF_00135">
    <property type="entry name" value="PRAI"/>
    <property type="match status" value="1"/>
</dbReference>
<evidence type="ECO:0000256" key="4">
    <source>
        <dbReference type="ARBA" id="ARBA00004696"/>
    </source>
</evidence>
<feature type="domain" description="Indole-3-glycerol phosphate synthase" evidence="17">
    <location>
        <begin position="5"/>
        <end position="256"/>
    </location>
</feature>
<comment type="similarity">
    <text evidence="6">In the C-terminal section; belongs to the TrpF family.</text>
</comment>
<dbReference type="NCBIfam" id="NF006945">
    <property type="entry name" value="PRK09427.1"/>
    <property type="match status" value="1"/>
</dbReference>
<evidence type="ECO:0000259" key="17">
    <source>
        <dbReference type="Pfam" id="PF00218"/>
    </source>
</evidence>
<evidence type="ECO:0000256" key="7">
    <source>
        <dbReference type="ARBA" id="ARBA00022605"/>
    </source>
</evidence>
<comment type="similarity">
    <text evidence="15">Belongs to the TrpC family.</text>
</comment>
<evidence type="ECO:0000256" key="6">
    <source>
        <dbReference type="ARBA" id="ARBA00009847"/>
    </source>
</evidence>
<dbReference type="PROSITE" id="PS00614">
    <property type="entry name" value="IGPS"/>
    <property type="match status" value="1"/>
</dbReference>
<keyword evidence="10 15" id="KW-0057">Aromatic amino acid biosynthesis</keyword>
<sequence length="477" mass="52542">MANVLEKIVADKRIELEQLKQDKPLSTFIDSLLPSTNSFYDALAAPGTSYVFECKKASPSKGLIREHFDLDEITSAYEKEAACFSVLTDEKYFQGKHEYLRYVSAKVKQPTLNKDFFIDTYQVHLARHLNANAVLLMLSVLDDESYVELSECAKSLGMDVLTEVSNSEETQRALALNANIIGINNRNLRDLSTDLSTTEKLVTEIRDKNTYKGLIISESGIYTNADIQRLGPLVDGFLVGSALMQQKDLDIAVSQLVYGAVKVCGVTSREQANLIAKYPVSYLGLIFAPISKRYISLESALEIVKEKANFVGVFVDHAPEIVAEYAHKLQLSAVQLHGNEDADYIANLSPLLPERCELWKAQGISADTLNADVILASIHPILPLLEKGTINRLLLDCKLGNQIGGTGQSFNWRLIKQLSKKQIDIQKLVIAGGIDISNVKDASHIGAGLIDVNSGVESHPGIKTSQKLTNLFATLRT</sequence>
<dbReference type="GO" id="GO:0004425">
    <property type="term" value="F:indole-3-glycerol-phosphate synthase activity"/>
    <property type="evidence" value="ECO:0007669"/>
    <property type="project" value="UniProtKB-EC"/>
</dbReference>
<evidence type="ECO:0000256" key="13">
    <source>
        <dbReference type="ARBA" id="ARBA00023268"/>
    </source>
</evidence>
<evidence type="ECO:0000256" key="2">
    <source>
        <dbReference type="ARBA" id="ARBA00001633"/>
    </source>
</evidence>
<comment type="catalytic activity">
    <reaction evidence="2 15">
        <text>1-(2-carboxyphenylamino)-1-deoxy-D-ribulose 5-phosphate + H(+) = (1S,2R)-1-C-(indol-3-yl)glycerol 3-phosphate + CO2 + H2O</text>
        <dbReference type="Rhea" id="RHEA:23476"/>
        <dbReference type="ChEBI" id="CHEBI:15377"/>
        <dbReference type="ChEBI" id="CHEBI:15378"/>
        <dbReference type="ChEBI" id="CHEBI:16526"/>
        <dbReference type="ChEBI" id="CHEBI:58613"/>
        <dbReference type="ChEBI" id="CHEBI:58866"/>
        <dbReference type="EC" id="4.1.1.48"/>
    </reaction>
</comment>
<dbReference type="Proteomes" id="UP001253545">
    <property type="component" value="Unassembled WGS sequence"/>
</dbReference>
<name>A0ABU2ZPP9_9ALTE</name>
<evidence type="ECO:0000256" key="11">
    <source>
        <dbReference type="ARBA" id="ARBA00023235"/>
    </source>
</evidence>
<dbReference type="CDD" id="cd00405">
    <property type="entry name" value="PRAI"/>
    <property type="match status" value="1"/>
</dbReference>
<protein>
    <recommendedName>
        <fullName evidence="15 16">Multifunctional fusion protein</fullName>
    </recommendedName>
    <domain>
        <recommendedName>
            <fullName evidence="15">Indole-3-glycerol phosphate synthase</fullName>
            <shortName evidence="15">IGPS</shortName>
            <ecNumber evidence="15">4.1.1.48</ecNumber>
        </recommendedName>
    </domain>
    <domain>
        <recommendedName>
            <fullName evidence="16">N-(5'-phosphoribosyl)anthranilate isomerase</fullName>
            <shortName evidence="16">PRAI</shortName>
            <ecNumber evidence="16">5.3.1.24</ecNumber>
        </recommendedName>
    </domain>
</protein>
<comment type="caution">
    <text evidence="19">The sequence shown here is derived from an EMBL/GenBank/DDBJ whole genome shotgun (WGS) entry which is preliminary data.</text>
</comment>
<dbReference type="Gene3D" id="3.20.20.70">
    <property type="entry name" value="Aldolase class I"/>
    <property type="match status" value="2"/>
</dbReference>
<evidence type="ECO:0000256" key="9">
    <source>
        <dbReference type="ARBA" id="ARBA00022822"/>
    </source>
</evidence>
<comment type="similarity">
    <text evidence="16">Belongs to the TrpF family.</text>
</comment>
<dbReference type="HAMAP" id="MF_00134_B">
    <property type="entry name" value="IGPS_B"/>
    <property type="match status" value="1"/>
</dbReference>
<dbReference type="RefSeq" id="WP_311368065.1">
    <property type="nucleotide sequence ID" value="NZ_JAVRHX010000001.1"/>
</dbReference>
<feature type="domain" description="N-(5'phosphoribosyl) anthranilate isomerase (PRAI)" evidence="18">
    <location>
        <begin position="261"/>
        <end position="472"/>
    </location>
</feature>
<evidence type="ECO:0000259" key="18">
    <source>
        <dbReference type="Pfam" id="PF00697"/>
    </source>
</evidence>
<dbReference type="EC" id="5.3.1.24" evidence="16"/>
<dbReference type="EMBL" id="JAVRHX010000001">
    <property type="protein sequence ID" value="MDT0594598.1"/>
    <property type="molecule type" value="Genomic_DNA"/>
</dbReference>
<comment type="function">
    <text evidence="14">Bifunctional enzyme that catalyzes two sequential steps of tryptophan biosynthetic pathway. The first reaction is catalyzed by the isomerase, coded by the TrpF domain; the second reaction is catalyzed by the synthase, coded by the TrpC domain.</text>
</comment>
<keyword evidence="20" id="KW-1185">Reference proteome</keyword>
<evidence type="ECO:0000256" key="14">
    <source>
        <dbReference type="ARBA" id="ARBA00025592"/>
    </source>
</evidence>
<evidence type="ECO:0000256" key="5">
    <source>
        <dbReference type="ARBA" id="ARBA00007902"/>
    </source>
</evidence>
<comment type="pathway">
    <text evidence="3 16">Amino-acid biosynthesis; L-tryptophan biosynthesis; L-tryptophan from chorismate: step 3/5.</text>
</comment>
<dbReference type="InterPro" id="IPR011060">
    <property type="entry name" value="RibuloseP-bd_barrel"/>
</dbReference>
<evidence type="ECO:0000256" key="15">
    <source>
        <dbReference type="HAMAP-Rule" id="MF_00134"/>
    </source>
</evidence>
<dbReference type="Pfam" id="PF00697">
    <property type="entry name" value="PRAI"/>
    <property type="match status" value="1"/>
</dbReference>
<evidence type="ECO:0000256" key="8">
    <source>
        <dbReference type="ARBA" id="ARBA00022793"/>
    </source>
</evidence>
<dbReference type="InterPro" id="IPR001240">
    <property type="entry name" value="PRAI_dom"/>
</dbReference>
<keyword evidence="11 16" id="KW-0413">Isomerase</keyword>
<dbReference type="PANTHER" id="PTHR22854:SF2">
    <property type="entry name" value="INDOLE-3-GLYCEROL-PHOSPHATE SYNTHASE"/>
    <property type="match status" value="1"/>
</dbReference>
<proteinExistence type="inferred from homology"/>
<evidence type="ECO:0000256" key="16">
    <source>
        <dbReference type="HAMAP-Rule" id="MF_00135"/>
    </source>
</evidence>
<dbReference type="InterPro" id="IPR045186">
    <property type="entry name" value="Indole-3-glycerol_P_synth"/>
</dbReference>
<comment type="similarity">
    <text evidence="5">In the N-terminal section; belongs to the TrpC family.</text>
</comment>
<evidence type="ECO:0000313" key="19">
    <source>
        <dbReference type="EMBL" id="MDT0594598.1"/>
    </source>
</evidence>
<comment type="catalytic activity">
    <reaction evidence="1 16">
        <text>N-(5-phospho-beta-D-ribosyl)anthranilate = 1-(2-carboxyphenylamino)-1-deoxy-D-ribulose 5-phosphate</text>
        <dbReference type="Rhea" id="RHEA:21540"/>
        <dbReference type="ChEBI" id="CHEBI:18277"/>
        <dbReference type="ChEBI" id="CHEBI:58613"/>
        <dbReference type="EC" id="5.3.1.24"/>
    </reaction>
</comment>
<dbReference type="EC" id="4.1.1.48" evidence="15"/>
<gene>
    <name evidence="19" type="primary">trpCF</name>
    <name evidence="15" type="synonym">trpC</name>
    <name evidence="16" type="synonym">trpF</name>
    <name evidence="19" type="ORF">RM552_07060</name>
</gene>
<dbReference type="Pfam" id="PF00218">
    <property type="entry name" value="IGPS"/>
    <property type="match status" value="1"/>
</dbReference>
<dbReference type="InterPro" id="IPR013785">
    <property type="entry name" value="Aldolase_TIM"/>
</dbReference>
<dbReference type="GO" id="GO:0004640">
    <property type="term" value="F:phosphoribosylanthranilate isomerase activity"/>
    <property type="evidence" value="ECO:0007669"/>
    <property type="project" value="UniProtKB-EC"/>
</dbReference>
<keyword evidence="8 15" id="KW-0210">Decarboxylase</keyword>